<accession>A0A1D3CU72</accession>
<evidence type="ECO:0000259" key="1">
    <source>
        <dbReference type="Pfam" id="PF01048"/>
    </source>
</evidence>
<name>A0A1D3CU72_9EIME</name>
<reference evidence="2 3" key="1">
    <citation type="journal article" date="2016" name="BMC Genomics">
        <title>Comparative genomics reveals Cyclospora cayetanensis possesses coccidia-like metabolism and invasion components but unique surface antigens.</title>
        <authorList>
            <person name="Liu S."/>
            <person name="Wang L."/>
            <person name="Zheng H."/>
            <person name="Xu Z."/>
            <person name="Roellig D.M."/>
            <person name="Li N."/>
            <person name="Frace M.A."/>
            <person name="Tang K."/>
            <person name="Arrowood M.J."/>
            <person name="Moss D.M."/>
            <person name="Zhang L."/>
            <person name="Feng Y."/>
            <person name="Xiao L."/>
        </authorList>
    </citation>
    <scope>NUCLEOTIDE SEQUENCE [LARGE SCALE GENOMIC DNA]</scope>
    <source>
        <strain evidence="2 3">CHN_HEN01</strain>
    </source>
</reference>
<dbReference type="InParanoid" id="A0A1D3CU72"/>
<keyword evidence="3" id="KW-1185">Reference proteome</keyword>
<dbReference type="EMBL" id="JROU02001940">
    <property type="protein sequence ID" value="OEH74757.1"/>
    <property type="molecule type" value="Genomic_DNA"/>
</dbReference>
<dbReference type="PANTHER" id="PTHR43691:SF14">
    <property type="entry name" value="URIDINE PHOSPHORYLASE"/>
    <property type="match status" value="1"/>
</dbReference>
<dbReference type="Proteomes" id="UP000095192">
    <property type="component" value="Unassembled WGS sequence"/>
</dbReference>
<dbReference type="SUPFAM" id="SSF53167">
    <property type="entry name" value="Purine and uridine phosphorylases"/>
    <property type="match status" value="1"/>
</dbReference>
<sequence length="286" mass="31363">MMLPMTNVSGGHVLGDTLVFLTADIGFRGQRKGAPIIERAKKQEAGLHALLLQLASLGTYKGTPVSIVSIGMGTPNMDFLVREVSFLFQDEGLAFIRLGTCGSFKLDRPVGSLFISDKMYYCYRNYLHFDGNPFAHQGVQQPHCPYIIAGPVEGDKELTEKLEANIAKLELSSVTGSGISAETFYGCQGRFLPGFHDDNDKLFKEFSKLEIQSCEMESHQLFHLCKERAKGNSKVVTRAASICVAVAHRVAPDMPSRPDTLSSEHTREIILKAGEAALDALQSIHV</sequence>
<evidence type="ECO:0000313" key="3">
    <source>
        <dbReference type="Proteomes" id="UP000095192"/>
    </source>
</evidence>
<dbReference type="Gene3D" id="3.40.50.1580">
    <property type="entry name" value="Nucleoside phosphorylase domain"/>
    <property type="match status" value="1"/>
</dbReference>
<dbReference type="InterPro" id="IPR035994">
    <property type="entry name" value="Nucleoside_phosphorylase_sf"/>
</dbReference>
<dbReference type="Pfam" id="PF01048">
    <property type="entry name" value="PNP_UDP_1"/>
    <property type="match status" value="1"/>
</dbReference>
<feature type="domain" description="Nucleoside phosphorylase" evidence="1">
    <location>
        <begin position="57"/>
        <end position="228"/>
    </location>
</feature>
<dbReference type="GO" id="GO:0004850">
    <property type="term" value="F:uridine phosphorylase activity"/>
    <property type="evidence" value="ECO:0007669"/>
    <property type="project" value="TreeGrafter"/>
</dbReference>
<comment type="caution">
    <text evidence="2">The sequence shown here is derived from an EMBL/GenBank/DDBJ whole genome shotgun (WGS) entry which is preliminary data.</text>
</comment>
<dbReference type="PANTHER" id="PTHR43691">
    <property type="entry name" value="URIDINE PHOSPHORYLASE"/>
    <property type="match status" value="1"/>
</dbReference>
<evidence type="ECO:0000313" key="2">
    <source>
        <dbReference type="EMBL" id="OEH74757.1"/>
    </source>
</evidence>
<dbReference type="VEuPathDB" id="ToxoDB:cyc_00214"/>
<protein>
    <submittedName>
        <fullName evidence="2">Uridine phosphorylase</fullName>
    </submittedName>
</protein>
<gene>
    <name evidence="2" type="ORF">cyc_00214</name>
</gene>
<dbReference type="InterPro" id="IPR000845">
    <property type="entry name" value="Nucleoside_phosphorylase_d"/>
</dbReference>
<dbReference type="GO" id="GO:0005829">
    <property type="term" value="C:cytosol"/>
    <property type="evidence" value="ECO:0007669"/>
    <property type="project" value="TreeGrafter"/>
</dbReference>
<proteinExistence type="predicted"/>
<dbReference type="VEuPathDB" id="ToxoDB:LOC34617421"/>
<organism evidence="2 3">
    <name type="scientific">Cyclospora cayetanensis</name>
    <dbReference type="NCBI Taxonomy" id="88456"/>
    <lineage>
        <taxon>Eukaryota</taxon>
        <taxon>Sar</taxon>
        <taxon>Alveolata</taxon>
        <taxon>Apicomplexa</taxon>
        <taxon>Conoidasida</taxon>
        <taxon>Coccidia</taxon>
        <taxon>Eucoccidiorida</taxon>
        <taxon>Eimeriorina</taxon>
        <taxon>Eimeriidae</taxon>
        <taxon>Cyclospora</taxon>
    </lineage>
</organism>
<dbReference type="GO" id="GO:0006218">
    <property type="term" value="P:uridine catabolic process"/>
    <property type="evidence" value="ECO:0007669"/>
    <property type="project" value="TreeGrafter"/>
</dbReference>
<dbReference type="AlphaFoldDB" id="A0A1D3CU72"/>